<dbReference type="InterPro" id="IPR009454">
    <property type="entry name" value="Lipid_transpt_open_b-sht"/>
</dbReference>
<name>A0A9C6X942_FRAOC</name>
<organism evidence="5 6">
    <name type="scientific">Frankliniella occidentalis</name>
    <name type="common">Western flower thrips</name>
    <name type="synonym">Euthrips occidentalis</name>
    <dbReference type="NCBI Taxonomy" id="133901"/>
    <lineage>
        <taxon>Eukaryota</taxon>
        <taxon>Metazoa</taxon>
        <taxon>Ecdysozoa</taxon>
        <taxon>Arthropoda</taxon>
        <taxon>Hexapoda</taxon>
        <taxon>Insecta</taxon>
        <taxon>Pterygota</taxon>
        <taxon>Neoptera</taxon>
        <taxon>Paraneoptera</taxon>
        <taxon>Thysanoptera</taxon>
        <taxon>Terebrantia</taxon>
        <taxon>Thripoidea</taxon>
        <taxon>Thripidae</taxon>
        <taxon>Frankliniella</taxon>
    </lineage>
</organism>
<gene>
    <name evidence="6" type="primary">LOC127751643</name>
</gene>
<dbReference type="OrthoDB" id="8197394at2759"/>
<dbReference type="InterPro" id="IPR015819">
    <property type="entry name" value="Lipid_transp_b-sht_shell"/>
</dbReference>
<evidence type="ECO:0000313" key="5">
    <source>
        <dbReference type="Proteomes" id="UP000504606"/>
    </source>
</evidence>
<dbReference type="PANTHER" id="PTHR37860">
    <property type="entry name" value="AGAP008810-PA"/>
    <property type="match status" value="1"/>
</dbReference>
<dbReference type="Gene3D" id="2.20.80.10">
    <property type="entry name" value="Lipovitellin-phosvitin complex, chain A, domain 4"/>
    <property type="match status" value="1"/>
</dbReference>
<dbReference type="AlphaFoldDB" id="A0A9C6X942"/>
<dbReference type="RefSeq" id="XP_052131449.1">
    <property type="nucleotide sequence ID" value="XM_052275489.1"/>
</dbReference>
<keyword evidence="5" id="KW-1185">Reference proteome</keyword>
<evidence type="ECO:0000313" key="6">
    <source>
        <dbReference type="RefSeq" id="XP_052131449.1"/>
    </source>
</evidence>
<feature type="domain" description="Lipid transport open beta-sheet" evidence="4">
    <location>
        <begin position="76"/>
        <end position="168"/>
    </location>
</feature>
<protein>
    <submittedName>
        <fullName evidence="6">Uncharacterized protein LOC127751643</fullName>
    </submittedName>
</protein>
<evidence type="ECO:0000259" key="4">
    <source>
        <dbReference type="Pfam" id="PF06448"/>
    </source>
</evidence>
<proteinExistence type="predicted"/>
<dbReference type="Pfam" id="PF06448">
    <property type="entry name" value="DUF1081"/>
    <property type="match status" value="1"/>
</dbReference>
<dbReference type="SUPFAM" id="SSF56968">
    <property type="entry name" value="Lipovitellin-phosvitin complex, beta-sheet shell regions"/>
    <property type="match status" value="1"/>
</dbReference>
<sequence length="648" mass="71069">MGVNAYVTRTGLRTVSTLHSNTYIDGRVRVDGAKLVEVSLHTPRERVDVVEVTSRLYLLHREQPRELDGILEDREETEGCTSSMAATVTGFQLCGALSYANASRFPDAPYFPLTGPFNLSVGLLRTDTFDAYKFIYKLEHDHPTDASTPISWSATFDTPGSRVNRRLRGSLWLDARQLSARAQLTSPWAALEASAKANLARDKRSLDVTVNKDGREMLALAASCVQTAAAGGQAGSRLEPTMTVAWQRRPLLDMRGAVSYVTNAKYSADLTVGGLTDKPIALAADLSRNGHKWDLSATTRAADLGLEAGLQGSARWSPPNVVSAKVTANYKLGASKAHDVGLSAKYQSNDKGALSRKSASFNLQMSQWPQYNVVASLDAQRADRYWESSQQLGLGDTVWSAQQLYRNRHPNDHADLALKATLACPKKGVDYRLDLQHLTTDASLSSHALLQYSKDVRWNAMLEYGVTQRAADSAAAGLSVYRLNAQLACPWRLLDLKADVAQQSRGRYRASAHGRYEVTVPNGPNAHHELVINGTYVDNSTAVSLHHTLELDASFPRSASASWAAPFRVTGAVVASSGRARQWLLVERAGAKYRVDVDYTKNKYHVVDVVALLDTKGYKGRLSVLNEATEKGVIVDFHFTKRFVLDTK</sequence>
<dbReference type="GeneID" id="127751643"/>
<dbReference type="GO" id="GO:0005319">
    <property type="term" value="F:lipid transporter activity"/>
    <property type="evidence" value="ECO:0007669"/>
    <property type="project" value="InterPro"/>
</dbReference>
<dbReference type="GO" id="GO:0005576">
    <property type="term" value="C:extracellular region"/>
    <property type="evidence" value="ECO:0007669"/>
    <property type="project" value="UniProtKB-SubCell"/>
</dbReference>
<evidence type="ECO:0000256" key="2">
    <source>
        <dbReference type="ARBA" id="ARBA00022525"/>
    </source>
</evidence>
<evidence type="ECO:0000256" key="1">
    <source>
        <dbReference type="ARBA" id="ARBA00004613"/>
    </source>
</evidence>
<feature type="non-terminal residue" evidence="6">
    <location>
        <position position="648"/>
    </location>
</feature>
<dbReference type="PANTHER" id="PTHR37860:SF2">
    <property type="entry name" value="VITELLOGENIN DOMAIN-CONTAINING PROTEIN"/>
    <property type="match status" value="1"/>
</dbReference>
<accession>A0A9C6X942</accession>
<dbReference type="KEGG" id="foc:127751643"/>
<dbReference type="Proteomes" id="UP000504606">
    <property type="component" value="Unplaced"/>
</dbReference>
<reference evidence="6" key="1">
    <citation type="submission" date="2025-08" db="UniProtKB">
        <authorList>
            <consortium name="RefSeq"/>
        </authorList>
    </citation>
    <scope>IDENTIFICATION</scope>
    <source>
        <tissue evidence="6">Whole organism</tissue>
    </source>
</reference>
<keyword evidence="2" id="KW-0964">Secreted</keyword>
<comment type="subcellular location">
    <subcellularLocation>
        <location evidence="1">Secreted</location>
    </subcellularLocation>
</comment>
<evidence type="ECO:0000256" key="3">
    <source>
        <dbReference type="ARBA" id="ARBA00023180"/>
    </source>
</evidence>
<keyword evidence="3" id="KW-0325">Glycoprotein</keyword>